<gene>
    <name evidence="1" type="ORF">Air01nite_65770</name>
</gene>
<comment type="caution">
    <text evidence="1">The sequence shown here is derived from an EMBL/GenBank/DDBJ whole genome shotgun (WGS) entry which is preliminary data.</text>
</comment>
<evidence type="ECO:0000313" key="1">
    <source>
        <dbReference type="EMBL" id="GIF60482.1"/>
    </source>
</evidence>
<reference evidence="1 2" key="1">
    <citation type="submission" date="2021-01" db="EMBL/GenBank/DDBJ databases">
        <title>Whole genome shotgun sequence of Asanoa iriomotensis NBRC 100142.</title>
        <authorList>
            <person name="Komaki H."/>
            <person name="Tamura T."/>
        </authorList>
    </citation>
    <scope>NUCLEOTIDE SEQUENCE [LARGE SCALE GENOMIC DNA]</scope>
    <source>
        <strain evidence="1 2">NBRC 100142</strain>
    </source>
</reference>
<organism evidence="1 2">
    <name type="scientific">Asanoa iriomotensis</name>
    <dbReference type="NCBI Taxonomy" id="234613"/>
    <lineage>
        <taxon>Bacteria</taxon>
        <taxon>Bacillati</taxon>
        <taxon>Actinomycetota</taxon>
        <taxon>Actinomycetes</taxon>
        <taxon>Micromonosporales</taxon>
        <taxon>Micromonosporaceae</taxon>
        <taxon>Asanoa</taxon>
    </lineage>
</organism>
<evidence type="ECO:0000313" key="2">
    <source>
        <dbReference type="Proteomes" id="UP000624325"/>
    </source>
</evidence>
<proteinExistence type="predicted"/>
<dbReference type="EMBL" id="BONC01000068">
    <property type="protein sequence ID" value="GIF60482.1"/>
    <property type="molecule type" value="Genomic_DNA"/>
</dbReference>
<dbReference type="RefSeq" id="WP_203707296.1">
    <property type="nucleotide sequence ID" value="NZ_BAAALU010000002.1"/>
</dbReference>
<keyword evidence="2" id="KW-1185">Reference proteome</keyword>
<accession>A0ABQ4CCJ5</accession>
<name>A0ABQ4CCJ5_9ACTN</name>
<protein>
    <submittedName>
        <fullName evidence="1">Uncharacterized protein</fullName>
    </submittedName>
</protein>
<dbReference type="Proteomes" id="UP000624325">
    <property type="component" value="Unassembled WGS sequence"/>
</dbReference>
<sequence length="177" mass="19939">MDGQHRRRFERLLRDLEVTIPTPFDPWEFCTNVAERRGRPIHVLRMDTTEAASCGLWLATHKADYVVVDEAAPSVLAGHIILHELAHMLLGHTGQIKLDAAALGFEVLDPAMVQRVLGRTSRYLTTEERDAEAYATVIKSFAARWSPVPRPRDGDAEHAAVIDRFSSALTGDRSWRR</sequence>